<keyword evidence="8" id="KW-0443">Lipid metabolism</keyword>
<evidence type="ECO:0000256" key="3">
    <source>
        <dbReference type="ARBA" id="ARBA00013278"/>
    </source>
</evidence>
<evidence type="ECO:0000256" key="5">
    <source>
        <dbReference type="ARBA" id="ARBA00022723"/>
    </source>
</evidence>
<name>A0A8T0A780_SILME</name>
<keyword evidence="9" id="KW-1015">Disulfide bond</keyword>
<evidence type="ECO:0000313" key="13">
    <source>
        <dbReference type="Proteomes" id="UP000606274"/>
    </source>
</evidence>
<evidence type="ECO:0000256" key="2">
    <source>
        <dbReference type="ARBA" id="ARBA00004613"/>
    </source>
</evidence>
<organism evidence="12 13">
    <name type="scientific">Silurus meridionalis</name>
    <name type="common">Southern catfish</name>
    <name type="synonym">Silurus soldatovi meridionalis</name>
    <dbReference type="NCBI Taxonomy" id="175797"/>
    <lineage>
        <taxon>Eukaryota</taxon>
        <taxon>Metazoa</taxon>
        <taxon>Chordata</taxon>
        <taxon>Craniata</taxon>
        <taxon>Vertebrata</taxon>
        <taxon>Euteleostomi</taxon>
        <taxon>Actinopterygii</taxon>
        <taxon>Neopterygii</taxon>
        <taxon>Teleostei</taxon>
        <taxon>Ostariophysi</taxon>
        <taxon>Siluriformes</taxon>
        <taxon>Siluridae</taxon>
        <taxon>Silurus</taxon>
    </lineage>
</organism>
<proteinExistence type="predicted"/>
<evidence type="ECO:0000256" key="8">
    <source>
        <dbReference type="ARBA" id="ARBA00023098"/>
    </source>
</evidence>
<dbReference type="GO" id="GO:0046872">
    <property type="term" value="F:metal ion binding"/>
    <property type="evidence" value="ECO:0007669"/>
    <property type="project" value="UniProtKB-KW"/>
</dbReference>
<keyword evidence="5" id="KW-0479">Metal-binding</keyword>
<dbReference type="GO" id="GO:0050482">
    <property type="term" value="P:arachidonate secretion"/>
    <property type="evidence" value="ECO:0007669"/>
    <property type="project" value="InterPro"/>
</dbReference>
<evidence type="ECO:0000256" key="1">
    <source>
        <dbReference type="ARBA" id="ARBA00001913"/>
    </source>
</evidence>
<dbReference type="Pfam" id="PF05826">
    <property type="entry name" value="Phospholip_A2_2"/>
    <property type="match status" value="1"/>
</dbReference>
<dbReference type="InterPro" id="IPR016090">
    <property type="entry name" value="PLA2-like_dom"/>
</dbReference>
<keyword evidence="10" id="KW-0732">Signal</keyword>
<evidence type="ECO:0000256" key="10">
    <source>
        <dbReference type="SAM" id="SignalP"/>
    </source>
</evidence>
<evidence type="ECO:0000256" key="7">
    <source>
        <dbReference type="ARBA" id="ARBA00022837"/>
    </source>
</evidence>
<protein>
    <recommendedName>
        <fullName evidence="3">phospholipase A2</fullName>
        <ecNumber evidence="3">3.1.1.4</ecNumber>
    </recommendedName>
</protein>
<evidence type="ECO:0000259" key="11">
    <source>
        <dbReference type="Pfam" id="PF05826"/>
    </source>
</evidence>
<comment type="caution">
    <text evidence="12">The sequence shown here is derived from an EMBL/GenBank/DDBJ whole genome shotgun (WGS) entry which is preliminary data.</text>
</comment>
<dbReference type="CDD" id="cd04704">
    <property type="entry name" value="PLA2_bee_venom_like"/>
    <property type="match status" value="1"/>
</dbReference>
<feature type="domain" description="Phospholipase A2-like central" evidence="11">
    <location>
        <begin position="177"/>
        <end position="271"/>
    </location>
</feature>
<dbReference type="AlphaFoldDB" id="A0A8T0A780"/>
<evidence type="ECO:0000256" key="6">
    <source>
        <dbReference type="ARBA" id="ARBA00022801"/>
    </source>
</evidence>
<dbReference type="GO" id="GO:0005576">
    <property type="term" value="C:extracellular region"/>
    <property type="evidence" value="ECO:0007669"/>
    <property type="project" value="UniProtKB-SubCell"/>
</dbReference>
<evidence type="ECO:0000256" key="4">
    <source>
        <dbReference type="ARBA" id="ARBA00022525"/>
    </source>
</evidence>
<feature type="chain" id="PRO_5035817165" description="phospholipase A2" evidence="10">
    <location>
        <begin position="19"/>
        <end position="288"/>
    </location>
</feature>
<evidence type="ECO:0000256" key="9">
    <source>
        <dbReference type="ARBA" id="ARBA00023157"/>
    </source>
</evidence>
<dbReference type="GO" id="GO:0006644">
    <property type="term" value="P:phospholipid metabolic process"/>
    <property type="evidence" value="ECO:0007669"/>
    <property type="project" value="InterPro"/>
</dbReference>
<dbReference type="InterPro" id="IPR033113">
    <property type="entry name" value="PLA2_histidine"/>
</dbReference>
<accession>A0A8T0A780</accession>
<keyword evidence="13" id="KW-1185">Reference proteome</keyword>
<gene>
    <name evidence="12" type="ORF">HF521_014782</name>
</gene>
<sequence>MDTGVLFHLAHLIALSSALLPDSSTQEIFCFHVKSELGRTQCSFLRRPSAEASVLFYWSIWTADDRVEECSISAEPAVLHNYRSVCNEQSMWDLHKTSPRNINITALFEPDSPCELQSVGRWNLRPQKYLDTAQKYVDTDQNYVDTDQKYVDTDQKYVDTHYHVGSESRKRQKRAWIFPGTLWCGHGSRAGEYEQLGMFERVDRCCREHDHCDHTIRPFTVNFGVFNPTLFTISHCECDRRFKQCLVDINDTVSNMVGYTFFNILNQQCFELIQKRRCTKINWIGINM</sequence>
<dbReference type="GO" id="GO:0004623">
    <property type="term" value="F:phospholipase A2 activity"/>
    <property type="evidence" value="ECO:0007669"/>
    <property type="project" value="UniProtKB-EC"/>
</dbReference>
<dbReference type="SUPFAM" id="SSF48619">
    <property type="entry name" value="Phospholipase A2, PLA2"/>
    <property type="match status" value="1"/>
</dbReference>
<comment type="subcellular location">
    <subcellularLocation>
        <location evidence="2">Secreted</location>
    </subcellularLocation>
</comment>
<dbReference type="InterPro" id="IPR036444">
    <property type="entry name" value="PLipase_A2_dom_sf"/>
</dbReference>
<keyword evidence="7" id="KW-0106">Calcium</keyword>
<feature type="signal peptide" evidence="10">
    <location>
        <begin position="1"/>
        <end position="18"/>
    </location>
</feature>
<reference evidence="12" key="1">
    <citation type="submission" date="2020-08" db="EMBL/GenBank/DDBJ databases">
        <title>Chromosome-level assembly of Southern catfish (Silurus meridionalis) provides insights into visual adaptation to the nocturnal and benthic lifestyles.</title>
        <authorList>
            <person name="Zhang Y."/>
            <person name="Wang D."/>
            <person name="Peng Z."/>
        </authorList>
    </citation>
    <scope>NUCLEOTIDE SEQUENCE</scope>
    <source>
        <strain evidence="12">SWU-2019-XX</strain>
        <tissue evidence="12">Muscle</tissue>
    </source>
</reference>
<keyword evidence="4" id="KW-0964">Secreted</keyword>
<evidence type="ECO:0000313" key="12">
    <source>
        <dbReference type="EMBL" id="KAF7687554.1"/>
    </source>
</evidence>
<dbReference type="PANTHER" id="PTHR12253">
    <property type="entry name" value="RH14732P"/>
    <property type="match status" value="1"/>
</dbReference>
<dbReference type="Gene3D" id="1.20.90.10">
    <property type="entry name" value="Phospholipase A2 domain"/>
    <property type="match status" value="1"/>
</dbReference>
<keyword evidence="6" id="KW-0378">Hydrolase</keyword>
<dbReference type="EMBL" id="JABFDY010000027">
    <property type="protein sequence ID" value="KAF7687554.1"/>
    <property type="molecule type" value="Genomic_DNA"/>
</dbReference>
<dbReference type="EC" id="3.1.1.4" evidence="3"/>
<dbReference type="Proteomes" id="UP000606274">
    <property type="component" value="Unassembled WGS sequence"/>
</dbReference>
<dbReference type="FunFam" id="1.20.90.10:FF:000002">
    <property type="entry name" value="Phospholipase A2 group III"/>
    <property type="match status" value="1"/>
</dbReference>
<dbReference type="PROSITE" id="PS00118">
    <property type="entry name" value="PA2_HIS"/>
    <property type="match status" value="1"/>
</dbReference>
<comment type="cofactor">
    <cofactor evidence="1">
        <name>Ca(2+)</name>
        <dbReference type="ChEBI" id="CHEBI:29108"/>
    </cofactor>
</comment>